<evidence type="ECO:0000259" key="6">
    <source>
        <dbReference type="Pfam" id="PF06271"/>
    </source>
</evidence>
<dbReference type="GO" id="GO:0016020">
    <property type="term" value="C:membrane"/>
    <property type="evidence" value="ECO:0007669"/>
    <property type="project" value="UniProtKB-SubCell"/>
</dbReference>
<dbReference type="EMBL" id="WBUI01000002">
    <property type="protein sequence ID" value="KAB2934935.1"/>
    <property type="molecule type" value="Genomic_DNA"/>
</dbReference>
<protein>
    <submittedName>
        <fullName evidence="7">RDD family protein</fullName>
    </submittedName>
</protein>
<keyword evidence="4 5" id="KW-0472">Membrane</keyword>
<evidence type="ECO:0000313" key="8">
    <source>
        <dbReference type="Proteomes" id="UP000460298"/>
    </source>
</evidence>
<evidence type="ECO:0000256" key="3">
    <source>
        <dbReference type="ARBA" id="ARBA00022989"/>
    </source>
</evidence>
<comment type="caution">
    <text evidence="7">The sequence shown here is derived from an EMBL/GenBank/DDBJ whole genome shotgun (WGS) entry which is preliminary data.</text>
</comment>
<keyword evidence="3 5" id="KW-1133">Transmembrane helix</keyword>
<dbReference type="PANTHER" id="PTHR38480:SF1">
    <property type="entry name" value="SLR0254 PROTEIN"/>
    <property type="match status" value="1"/>
</dbReference>
<dbReference type="InterPro" id="IPR010432">
    <property type="entry name" value="RDD"/>
</dbReference>
<gene>
    <name evidence="7" type="ORF">F9K24_03905</name>
</gene>
<dbReference type="PANTHER" id="PTHR38480">
    <property type="entry name" value="SLR0254 PROTEIN"/>
    <property type="match status" value="1"/>
</dbReference>
<evidence type="ECO:0000313" key="7">
    <source>
        <dbReference type="EMBL" id="KAB2934935.1"/>
    </source>
</evidence>
<reference evidence="7 8" key="1">
    <citation type="submission" date="2019-10" db="EMBL/GenBank/DDBJ databases">
        <title>Extracellular Electron Transfer in a Candidatus Methanoperedens spp. Enrichment Culture.</title>
        <authorList>
            <person name="Berger S."/>
            <person name="Rangel Shaw D."/>
            <person name="Berben T."/>
            <person name="In 'T Zandt M."/>
            <person name="Frank J."/>
            <person name="Reimann J."/>
            <person name="Jetten M.S.M."/>
            <person name="Welte C.U."/>
        </authorList>
    </citation>
    <scope>NUCLEOTIDE SEQUENCE [LARGE SCALE GENOMIC DNA]</scope>
    <source>
        <strain evidence="7">SB12</strain>
    </source>
</reference>
<feature type="transmembrane region" description="Helical" evidence="5">
    <location>
        <begin position="67"/>
        <end position="86"/>
    </location>
</feature>
<feature type="domain" description="RDD" evidence="6">
    <location>
        <begin position="25"/>
        <end position="166"/>
    </location>
</feature>
<name>A0A833H4M2_9LEPT</name>
<evidence type="ECO:0000256" key="1">
    <source>
        <dbReference type="ARBA" id="ARBA00004141"/>
    </source>
</evidence>
<feature type="transmembrane region" description="Helical" evidence="5">
    <location>
        <begin position="31"/>
        <end position="55"/>
    </location>
</feature>
<accession>A0A833H4M2</accession>
<evidence type="ECO:0000256" key="2">
    <source>
        <dbReference type="ARBA" id="ARBA00022692"/>
    </source>
</evidence>
<feature type="transmembrane region" description="Helical" evidence="5">
    <location>
        <begin position="132"/>
        <end position="154"/>
    </location>
</feature>
<organism evidence="7 8">
    <name type="scientific">Leptonema illini</name>
    <dbReference type="NCBI Taxonomy" id="183"/>
    <lineage>
        <taxon>Bacteria</taxon>
        <taxon>Pseudomonadati</taxon>
        <taxon>Spirochaetota</taxon>
        <taxon>Spirochaetia</taxon>
        <taxon>Leptospirales</taxon>
        <taxon>Leptospiraceae</taxon>
        <taxon>Leptonema</taxon>
    </lineage>
</organism>
<evidence type="ECO:0000256" key="4">
    <source>
        <dbReference type="ARBA" id="ARBA00023136"/>
    </source>
</evidence>
<keyword evidence="2 5" id="KW-0812">Transmembrane</keyword>
<dbReference type="Pfam" id="PF06271">
    <property type="entry name" value="RDD"/>
    <property type="match status" value="1"/>
</dbReference>
<sequence>MKNGSIDTALRLQLPWPSDLQIIPAGPFLRFFALLIDHVVMFFAFIVLSLVAVFASIPLDVETAKGFIVFLYLVAIFIIYNGYFFLSEWLMKGQTPGKMVCGLRVLQLDGSEADIWALLIRNLLRPGDMFPYLAGAWVFYVPTYLLAGVTSVVVPHFRRLGDLAAGTVVVYDRSPLLNLRRRTAAIVPARATKIYLLRRVDPTLYEAVARFMARRDSISQARREEIAGSCYDDLKRIFAWTGPDPTPEELIERIHHFRMQGG</sequence>
<dbReference type="Proteomes" id="UP000460298">
    <property type="component" value="Unassembled WGS sequence"/>
</dbReference>
<proteinExistence type="predicted"/>
<comment type="subcellular location">
    <subcellularLocation>
        <location evidence="1">Membrane</location>
        <topology evidence="1">Multi-pass membrane protein</topology>
    </subcellularLocation>
</comment>
<dbReference type="AlphaFoldDB" id="A0A833H4M2"/>
<evidence type="ECO:0000256" key="5">
    <source>
        <dbReference type="SAM" id="Phobius"/>
    </source>
</evidence>